<dbReference type="GO" id="GO:0045892">
    <property type="term" value="P:negative regulation of DNA-templated transcription"/>
    <property type="evidence" value="ECO:0007669"/>
    <property type="project" value="TreeGrafter"/>
</dbReference>
<feature type="domain" description="HTH gntR-type" evidence="4">
    <location>
        <begin position="1"/>
        <end position="69"/>
    </location>
</feature>
<dbReference type="OrthoDB" id="9816541at2"/>
<dbReference type="CDD" id="cd07377">
    <property type="entry name" value="WHTH_GntR"/>
    <property type="match status" value="1"/>
</dbReference>
<evidence type="ECO:0000313" key="5">
    <source>
        <dbReference type="EMBL" id="KON87865.1"/>
    </source>
</evidence>
<dbReference type="AlphaFoldDB" id="A0A0M0GD74"/>
<sequence>MSEKMKLVDELISDIKEGKYKPNEKLPSENELADQYRIPRMVVRKAYEQLQELGFIFSKQGRGSYVQNRKKQIPLILTGDISFSEKMKELEYDFRSENICCEKIPYESDVYHALKVLPSDEVYNISRLRIVDGCPIALHTSYVAKSVFKQINRDGPGITSIFQYYKTHGYKEFTSGQSQLSVVFPNEPERKILKCSSLIPLLLLESLCMDKETGTVLEYSKIKYRSDCFTYLI</sequence>
<comment type="caution">
    <text evidence="5">The sequence shown here is derived from an EMBL/GenBank/DDBJ whole genome shotgun (WGS) entry which is preliminary data.</text>
</comment>
<gene>
    <name evidence="5" type="ORF">AF332_14200</name>
</gene>
<keyword evidence="3" id="KW-0804">Transcription</keyword>
<keyword evidence="6" id="KW-1185">Reference proteome</keyword>
<dbReference type="EMBL" id="LGUF01000007">
    <property type="protein sequence ID" value="KON87865.1"/>
    <property type="molecule type" value="Genomic_DNA"/>
</dbReference>
<dbReference type="Gene3D" id="1.10.10.10">
    <property type="entry name" value="Winged helix-like DNA-binding domain superfamily/Winged helix DNA-binding domain"/>
    <property type="match status" value="1"/>
</dbReference>
<dbReference type="PANTHER" id="PTHR44846:SF17">
    <property type="entry name" value="GNTR-FAMILY TRANSCRIPTIONAL REGULATOR"/>
    <property type="match status" value="1"/>
</dbReference>
<dbReference type="PRINTS" id="PR00035">
    <property type="entry name" value="HTHGNTR"/>
</dbReference>
<dbReference type="InterPro" id="IPR036390">
    <property type="entry name" value="WH_DNA-bd_sf"/>
</dbReference>
<dbReference type="SMART" id="SM00866">
    <property type="entry name" value="UTRA"/>
    <property type="match status" value="1"/>
</dbReference>
<dbReference type="PATRIC" id="fig|1459.3.peg.3070"/>
<dbReference type="SUPFAM" id="SSF46785">
    <property type="entry name" value="Winged helix' DNA-binding domain"/>
    <property type="match status" value="1"/>
</dbReference>
<evidence type="ECO:0000313" key="6">
    <source>
        <dbReference type="Proteomes" id="UP000037109"/>
    </source>
</evidence>
<dbReference type="GO" id="GO:0003700">
    <property type="term" value="F:DNA-binding transcription factor activity"/>
    <property type="evidence" value="ECO:0007669"/>
    <property type="project" value="InterPro"/>
</dbReference>
<evidence type="ECO:0000256" key="1">
    <source>
        <dbReference type="ARBA" id="ARBA00023015"/>
    </source>
</evidence>
<evidence type="ECO:0000259" key="4">
    <source>
        <dbReference type="PROSITE" id="PS50949"/>
    </source>
</evidence>
<dbReference type="STRING" id="1459.AF332_14200"/>
<dbReference type="InterPro" id="IPR000524">
    <property type="entry name" value="Tscrpt_reg_HTH_GntR"/>
</dbReference>
<dbReference type="Pfam" id="PF00392">
    <property type="entry name" value="GntR"/>
    <property type="match status" value="1"/>
</dbReference>
<evidence type="ECO:0000256" key="2">
    <source>
        <dbReference type="ARBA" id="ARBA00023125"/>
    </source>
</evidence>
<keyword evidence="2" id="KW-0238">DNA-binding</keyword>
<organism evidence="5 6">
    <name type="scientific">Sporosarcina globispora</name>
    <name type="common">Bacillus globisporus</name>
    <dbReference type="NCBI Taxonomy" id="1459"/>
    <lineage>
        <taxon>Bacteria</taxon>
        <taxon>Bacillati</taxon>
        <taxon>Bacillota</taxon>
        <taxon>Bacilli</taxon>
        <taxon>Bacillales</taxon>
        <taxon>Caryophanaceae</taxon>
        <taxon>Sporosarcina</taxon>
    </lineage>
</organism>
<keyword evidence="1" id="KW-0805">Transcription regulation</keyword>
<dbReference type="SUPFAM" id="SSF64288">
    <property type="entry name" value="Chorismate lyase-like"/>
    <property type="match status" value="1"/>
</dbReference>
<protein>
    <submittedName>
        <fullName evidence="5">Transcriptional regulator</fullName>
    </submittedName>
</protein>
<evidence type="ECO:0000256" key="3">
    <source>
        <dbReference type="ARBA" id="ARBA00023163"/>
    </source>
</evidence>
<accession>A0A0M0GD74</accession>
<reference evidence="6" key="1">
    <citation type="submission" date="2015-07" db="EMBL/GenBank/DDBJ databases">
        <title>Fjat-10036 dsm4.</title>
        <authorList>
            <person name="Liu B."/>
            <person name="Wang J."/>
            <person name="Zhu Y."/>
            <person name="Liu G."/>
            <person name="Chen Q."/>
            <person name="Chen Z."/>
            <person name="Lan J."/>
            <person name="Che J."/>
            <person name="Ge C."/>
            <person name="Shi H."/>
            <person name="Pan Z."/>
            <person name="Liu X."/>
        </authorList>
    </citation>
    <scope>NUCLEOTIDE SEQUENCE [LARGE SCALE GENOMIC DNA]</scope>
    <source>
        <strain evidence="6">DSM 4</strain>
    </source>
</reference>
<name>A0A0M0GD74_SPOGL</name>
<dbReference type="Pfam" id="PF07702">
    <property type="entry name" value="UTRA"/>
    <property type="match status" value="1"/>
</dbReference>
<dbReference type="PROSITE" id="PS50949">
    <property type="entry name" value="HTH_GNTR"/>
    <property type="match status" value="1"/>
</dbReference>
<dbReference type="Proteomes" id="UP000037109">
    <property type="component" value="Unassembled WGS sequence"/>
</dbReference>
<dbReference type="InterPro" id="IPR050679">
    <property type="entry name" value="Bact_HTH_transcr_reg"/>
</dbReference>
<dbReference type="InterPro" id="IPR011663">
    <property type="entry name" value="UTRA"/>
</dbReference>
<proteinExistence type="predicted"/>
<dbReference type="SMART" id="SM00345">
    <property type="entry name" value="HTH_GNTR"/>
    <property type="match status" value="1"/>
</dbReference>
<dbReference type="Gene3D" id="3.40.1410.10">
    <property type="entry name" value="Chorismate lyase-like"/>
    <property type="match status" value="1"/>
</dbReference>
<dbReference type="RefSeq" id="WP_053435220.1">
    <property type="nucleotide sequence ID" value="NZ_LGUF01000007.1"/>
</dbReference>
<dbReference type="GO" id="GO:0003677">
    <property type="term" value="F:DNA binding"/>
    <property type="evidence" value="ECO:0007669"/>
    <property type="project" value="UniProtKB-KW"/>
</dbReference>
<dbReference type="InterPro" id="IPR028978">
    <property type="entry name" value="Chorismate_lyase_/UTRA_dom_sf"/>
</dbReference>
<dbReference type="InterPro" id="IPR036388">
    <property type="entry name" value="WH-like_DNA-bd_sf"/>
</dbReference>
<dbReference type="PANTHER" id="PTHR44846">
    <property type="entry name" value="MANNOSYL-D-GLYCERATE TRANSPORT/METABOLISM SYSTEM REPRESSOR MNGR-RELATED"/>
    <property type="match status" value="1"/>
</dbReference>